<feature type="transmembrane region" description="Helical" evidence="1">
    <location>
        <begin position="74"/>
        <end position="93"/>
    </location>
</feature>
<dbReference type="EMBL" id="LT838272">
    <property type="protein sequence ID" value="SMB96694.1"/>
    <property type="molecule type" value="Genomic_DNA"/>
</dbReference>
<reference evidence="2 3" key="1">
    <citation type="submission" date="2017-04" db="EMBL/GenBank/DDBJ databases">
        <authorList>
            <person name="Afonso C.L."/>
            <person name="Miller P.J."/>
            <person name="Scott M.A."/>
            <person name="Spackman E."/>
            <person name="Goraichik I."/>
            <person name="Dimitrov K.M."/>
            <person name="Suarez D.L."/>
            <person name="Swayne D.E."/>
        </authorList>
    </citation>
    <scope>NUCLEOTIDE SEQUENCE [LARGE SCALE GENOMIC DNA]</scope>
    <source>
        <strain evidence="2 3">ToBE</strain>
    </source>
</reference>
<evidence type="ECO:0000313" key="2">
    <source>
        <dbReference type="EMBL" id="SMB96694.1"/>
    </source>
</evidence>
<evidence type="ECO:0000256" key="1">
    <source>
        <dbReference type="SAM" id="Phobius"/>
    </source>
</evidence>
<gene>
    <name evidence="2" type="ORF">SAMN00808754_1592</name>
</gene>
<evidence type="ECO:0000313" key="3">
    <source>
        <dbReference type="Proteomes" id="UP000192569"/>
    </source>
</evidence>
<dbReference type="STRING" id="698762.SAMN00808754_1592"/>
<feature type="transmembrane region" description="Helical" evidence="1">
    <location>
        <begin position="12"/>
        <end position="31"/>
    </location>
</feature>
<feature type="transmembrane region" description="Helical" evidence="1">
    <location>
        <begin position="105"/>
        <end position="126"/>
    </location>
</feature>
<sequence>MRDMLPLSERLLYAGLAGLLSLGGGLFLMDFRALKSLPLSDRQWAALAMFLVLSFMLAGAPAGWVAGKFSRETMLPFGLACAGAYVVPVAIWFAGFGPGWPACWVWGWLLAFVGGGLGLGVGLLVWRKKRGRSR</sequence>
<protein>
    <submittedName>
        <fullName evidence="2">Uncharacterized protein</fullName>
    </submittedName>
</protein>
<keyword evidence="3" id="KW-1185">Reference proteome</keyword>
<keyword evidence="1" id="KW-0812">Transmembrane</keyword>
<name>A0A1W1VUY9_9FIRM</name>
<dbReference type="Proteomes" id="UP000192569">
    <property type="component" value="Chromosome I"/>
</dbReference>
<keyword evidence="1" id="KW-0472">Membrane</keyword>
<dbReference type="AlphaFoldDB" id="A0A1W1VUY9"/>
<proteinExistence type="predicted"/>
<accession>A0A1W1VUY9</accession>
<feature type="transmembrane region" description="Helical" evidence="1">
    <location>
        <begin position="43"/>
        <end position="67"/>
    </location>
</feature>
<organism evidence="2 3">
    <name type="scientific">Thermanaeromonas toyohensis ToBE</name>
    <dbReference type="NCBI Taxonomy" id="698762"/>
    <lineage>
        <taxon>Bacteria</taxon>
        <taxon>Bacillati</taxon>
        <taxon>Bacillota</taxon>
        <taxon>Clostridia</taxon>
        <taxon>Neomoorellales</taxon>
        <taxon>Neomoorellaceae</taxon>
        <taxon>Thermanaeromonas</taxon>
    </lineage>
</organism>
<keyword evidence="1" id="KW-1133">Transmembrane helix</keyword>